<dbReference type="InterPro" id="IPR034546">
    <property type="entry name" value="PAIR1"/>
</dbReference>
<dbReference type="PANTHER" id="PTHR37695:SF1">
    <property type="entry name" value="RECOMBINATION INITIATION DEFECTS 3-RELATED"/>
    <property type="match status" value="1"/>
</dbReference>
<dbReference type="EMBL" id="JBDFQZ010000002">
    <property type="protein sequence ID" value="KAK9749410.1"/>
    <property type="molecule type" value="Genomic_DNA"/>
</dbReference>
<proteinExistence type="predicted"/>
<name>A0AAW1MPJ3_SAPOF</name>
<protein>
    <recommendedName>
        <fullName evidence="4">Protein PAIR1-like</fullName>
    </recommendedName>
</protein>
<organism evidence="2 3">
    <name type="scientific">Saponaria officinalis</name>
    <name type="common">Common soapwort</name>
    <name type="synonym">Lychnis saponaria</name>
    <dbReference type="NCBI Taxonomy" id="3572"/>
    <lineage>
        <taxon>Eukaryota</taxon>
        <taxon>Viridiplantae</taxon>
        <taxon>Streptophyta</taxon>
        <taxon>Embryophyta</taxon>
        <taxon>Tracheophyta</taxon>
        <taxon>Spermatophyta</taxon>
        <taxon>Magnoliopsida</taxon>
        <taxon>eudicotyledons</taxon>
        <taxon>Gunneridae</taxon>
        <taxon>Pentapetalae</taxon>
        <taxon>Caryophyllales</taxon>
        <taxon>Caryophyllaceae</taxon>
        <taxon>Caryophylleae</taxon>
        <taxon>Saponaria</taxon>
    </lineage>
</organism>
<gene>
    <name evidence="2" type="ORF">RND81_02G123900</name>
</gene>
<evidence type="ECO:0000313" key="2">
    <source>
        <dbReference type="EMBL" id="KAK9749410.1"/>
    </source>
</evidence>
<feature type="compositionally biased region" description="Low complexity" evidence="1">
    <location>
        <begin position="30"/>
        <end position="49"/>
    </location>
</feature>
<dbReference type="AlphaFoldDB" id="A0AAW1MPJ3"/>
<dbReference type="GO" id="GO:0009556">
    <property type="term" value="P:microsporogenesis"/>
    <property type="evidence" value="ECO:0007669"/>
    <property type="project" value="TreeGrafter"/>
</dbReference>
<dbReference type="GO" id="GO:0070192">
    <property type="term" value="P:chromosome organization involved in meiotic cell cycle"/>
    <property type="evidence" value="ECO:0007669"/>
    <property type="project" value="InterPro"/>
</dbReference>
<accession>A0AAW1MPJ3</accession>
<reference evidence="2" key="1">
    <citation type="submission" date="2024-03" db="EMBL/GenBank/DDBJ databases">
        <title>WGS assembly of Saponaria officinalis var. Norfolk2.</title>
        <authorList>
            <person name="Jenkins J."/>
            <person name="Shu S."/>
            <person name="Grimwood J."/>
            <person name="Barry K."/>
            <person name="Goodstein D."/>
            <person name="Schmutz J."/>
            <person name="Leebens-Mack J."/>
            <person name="Osbourn A."/>
        </authorList>
    </citation>
    <scope>NUCLEOTIDE SEQUENCE [LARGE SCALE GENOMIC DNA]</scope>
    <source>
        <strain evidence="2">JIC</strain>
    </source>
</reference>
<sequence length="396" mass="44624">MTLKMNKACDLNSISVLPPHSRRSSMITAQQPRSQPSQPSFSQGISSQQNAMFSQISQNSMTEVFTENQRFGSQDKDNSMKRDSCLASFSYPRDESQIPRSMSSANLTRRWSSASVPDQKCQLSGELEHKVATMETLLSRLGMVLDSVQSDIMQVTKGAKELSLAAEGIRQKSIAHDDFLHLLSRGQDEIKTCLEAGFRSISNQLSKFTQQEKMQETMSTVLTLLDQIEATVRDQTQELSKCFSGDLQAIMCNLKTLNQNHTPLALLAPKVTGGDSSLQKPLFRREPEPAKMSKQGCLPLKTELGGWTTIKPERGVLSNQHRNSYKNLKQRRFSPLARPSKVVINLDDDSDEDFSCLIIEKQLENHIVDEVGDDEAERILRKARRRKRRQSCKRLS</sequence>
<dbReference type="PANTHER" id="PTHR37695">
    <property type="entry name" value="RECOMBINATION INITIATION DEFECTS 3-RELATED"/>
    <property type="match status" value="1"/>
</dbReference>
<feature type="region of interest" description="Disordered" evidence="1">
    <location>
        <begin position="15"/>
        <end position="51"/>
    </location>
</feature>
<keyword evidence="3" id="KW-1185">Reference proteome</keyword>
<dbReference type="GO" id="GO:0042138">
    <property type="term" value="P:meiotic DNA double-strand break formation"/>
    <property type="evidence" value="ECO:0007669"/>
    <property type="project" value="TreeGrafter"/>
</dbReference>
<evidence type="ECO:0000313" key="3">
    <source>
        <dbReference type="Proteomes" id="UP001443914"/>
    </source>
</evidence>
<dbReference type="GO" id="GO:0009553">
    <property type="term" value="P:embryo sac development"/>
    <property type="evidence" value="ECO:0007669"/>
    <property type="project" value="TreeGrafter"/>
</dbReference>
<dbReference type="GO" id="GO:0005634">
    <property type="term" value="C:nucleus"/>
    <property type="evidence" value="ECO:0007669"/>
    <property type="project" value="TreeGrafter"/>
</dbReference>
<comment type="caution">
    <text evidence="2">The sequence shown here is derived from an EMBL/GenBank/DDBJ whole genome shotgun (WGS) entry which is preliminary data.</text>
</comment>
<evidence type="ECO:0008006" key="4">
    <source>
        <dbReference type="Google" id="ProtNLM"/>
    </source>
</evidence>
<dbReference type="Proteomes" id="UP001443914">
    <property type="component" value="Unassembled WGS sequence"/>
</dbReference>
<evidence type="ECO:0000256" key="1">
    <source>
        <dbReference type="SAM" id="MobiDB-lite"/>
    </source>
</evidence>